<proteinExistence type="predicted"/>
<dbReference type="SUPFAM" id="SSF50965">
    <property type="entry name" value="Galactose oxidase, central domain"/>
    <property type="match status" value="1"/>
</dbReference>
<evidence type="ECO:0000313" key="4">
    <source>
        <dbReference type="EMBL" id="KAK3025769.1"/>
    </source>
</evidence>
<dbReference type="InterPro" id="IPR017451">
    <property type="entry name" value="F-box-assoc_interact_dom"/>
</dbReference>
<feature type="region of interest" description="Disordered" evidence="1">
    <location>
        <begin position="1"/>
        <end position="23"/>
    </location>
</feature>
<dbReference type="InterPro" id="IPR036047">
    <property type="entry name" value="F-box-like_dom_sf"/>
</dbReference>
<gene>
    <name evidence="4" type="ORF">RJ639_041925</name>
</gene>
<accession>A0AA89B1Q0</accession>
<dbReference type="Pfam" id="PF08268">
    <property type="entry name" value="FBA_3"/>
    <property type="match status" value="1"/>
</dbReference>
<dbReference type="InterPro" id="IPR013187">
    <property type="entry name" value="F-box-assoc_dom_typ3"/>
</dbReference>
<evidence type="ECO:0008006" key="6">
    <source>
        <dbReference type="Google" id="ProtNLM"/>
    </source>
</evidence>
<dbReference type="EMBL" id="JAVXUP010000531">
    <property type="protein sequence ID" value="KAK3025769.1"/>
    <property type="molecule type" value="Genomic_DNA"/>
</dbReference>
<evidence type="ECO:0000259" key="3">
    <source>
        <dbReference type="Pfam" id="PF08268"/>
    </source>
</evidence>
<dbReference type="NCBIfam" id="TIGR01640">
    <property type="entry name" value="F_box_assoc_1"/>
    <property type="match status" value="1"/>
</dbReference>
<evidence type="ECO:0000259" key="2">
    <source>
        <dbReference type="Pfam" id="PF00646"/>
    </source>
</evidence>
<dbReference type="InterPro" id="IPR001810">
    <property type="entry name" value="F-box_dom"/>
</dbReference>
<dbReference type="InterPro" id="IPR050796">
    <property type="entry name" value="SCF_F-box_component"/>
</dbReference>
<evidence type="ECO:0000256" key="1">
    <source>
        <dbReference type="SAM" id="MobiDB-lite"/>
    </source>
</evidence>
<organism evidence="4 5">
    <name type="scientific">Escallonia herrerae</name>
    <dbReference type="NCBI Taxonomy" id="1293975"/>
    <lineage>
        <taxon>Eukaryota</taxon>
        <taxon>Viridiplantae</taxon>
        <taxon>Streptophyta</taxon>
        <taxon>Embryophyta</taxon>
        <taxon>Tracheophyta</taxon>
        <taxon>Spermatophyta</taxon>
        <taxon>Magnoliopsida</taxon>
        <taxon>eudicotyledons</taxon>
        <taxon>Gunneridae</taxon>
        <taxon>Pentapetalae</taxon>
        <taxon>asterids</taxon>
        <taxon>campanulids</taxon>
        <taxon>Escalloniales</taxon>
        <taxon>Escalloniaceae</taxon>
        <taxon>Escallonia</taxon>
    </lineage>
</organism>
<comment type="caution">
    <text evidence="4">The sequence shown here is derived from an EMBL/GenBank/DDBJ whole genome shotgun (WGS) entry which is preliminary data.</text>
</comment>
<sequence length="492" mass="56439">MKRKRNSAASGTQTAKKEAVKYENEEVQEEGRSITELPQSIIDDILCRLTSLSVKRIINCKCVCKSWCNFISSPEFAELHFERAQRSACPLIRAKDPKRISRTLYLFEPENEPEFDSNDNESNCPSHMKLDTGFKIPLRDSKKVLYEKLNPKPGARKMRFASLNAKHHDFNIANSCNGLLCSCETKHNDPVIVCNPLTGEYVKLPEAKKPSGSRTWIISGIGYTPQTKQYKVVRMFTEPMWYEDSREFEIHTLGTGVWRSAKGAPFSVPYMSSELAQATYLNGAIHWFGVNTYVRHEIYAFDIEKEQFLSLPSLPNGCFLIEEMSMGVLNGCLYICIASRYASFDLWVMKEYGVKESWTNVFGILPRIDWWPRGVYQPIKYTDNGGLLIFHSANYLIYYDPTKRRFKFFKLHGIQTELAAVSHIPSFLSLKESVMGRNLKVLNVKSRCARLTLKEESDALSLVYEKSEVAPLDPHYFTSYSYDSENSWSPSY</sequence>
<dbReference type="Gene3D" id="1.20.1280.50">
    <property type="match status" value="1"/>
</dbReference>
<dbReference type="Pfam" id="PF00646">
    <property type="entry name" value="F-box"/>
    <property type="match status" value="1"/>
</dbReference>
<feature type="domain" description="F-box associated beta-propeller type 3" evidence="3">
    <location>
        <begin position="167"/>
        <end position="419"/>
    </location>
</feature>
<dbReference type="Proteomes" id="UP001188597">
    <property type="component" value="Unassembled WGS sequence"/>
</dbReference>
<keyword evidence="5" id="KW-1185">Reference proteome</keyword>
<dbReference type="AlphaFoldDB" id="A0AA89B1Q0"/>
<protein>
    <recommendedName>
        <fullName evidence="6">F-box domain-containing protein</fullName>
    </recommendedName>
</protein>
<name>A0AA89B1Q0_9ASTE</name>
<evidence type="ECO:0000313" key="5">
    <source>
        <dbReference type="Proteomes" id="UP001188597"/>
    </source>
</evidence>
<reference evidence="4" key="1">
    <citation type="submission" date="2022-12" db="EMBL/GenBank/DDBJ databases">
        <title>Draft genome assemblies for two species of Escallonia (Escalloniales).</title>
        <authorList>
            <person name="Chanderbali A."/>
            <person name="Dervinis C."/>
            <person name="Anghel I."/>
            <person name="Soltis D."/>
            <person name="Soltis P."/>
            <person name="Zapata F."/>
        </authorList>
    </citation>
    <scope>NUCLEOTIDE SEQUENCE</scope>
    <source>
        <strain evidence="4">UCBG64.0493</strain>
        <tissue evidence="4">Leaf</tissue>
    </source>
</reference>
<dbReference type="SUPFAM" id="SSF81383">
    <property type="entry name" value="F-box domain"/>
    <property type="match status" value="1"/>
</dbReference>
<dbReference type="PANTHER" id="PTHR31672:SF13">
    <property type="entry name" value="F-BOX PROTEIN CPR30-LIKE"/>
    <property type="match status" value="1"/>
</dbReference>
<dbReference type="InterPro" id="IPR011043">
    <property type="entry name" value="Gal_Oxase/kelch_b-propeller"/>
</dbReference>
<feature type="domain" description="F-box" evidence="2">
    <location>
        <begin position="34"/>
        <end position="76"/>
    </location>
</feature>
<dbReference type="PANTHER" id="PTHR31672">
    <property type="entry name" value="BNACNNG10540D PROTEIN"/>
    <property type="match status" value="1"/>
</dbReference>